<gene>
    <name evidence="1" type="ORF">GU90_04665</name>
</gene>
<dbReference type="EMBL" id="JNVU01000013">
    <property type="protein sequence ID" value="KEI45401.1"/>
    <property type="molecule type" value="Genomic_DNA"/>
</dbReference>
<evidence type="ECO:0008006" key="3">
    <source>
        <dbReference type="Google" id="ProtNLM"/>
    </source>
</evidence>
<dbReference type="STRING" id="28042.GU90_04665"/>
<proteinExistence type="predicted"/>
<comment type="caution">
    <text evidence="1">The sequence shown here is derived from an EMBL/GenBank/DDBJ whole genome shotgun (WGS) entry which is preliminary data.</text>
</comment>
<reference evidence="1 2" key="1">
    <citation type="submission" date="2014-06" db="EMBL/GenBank/DDBJ databases">
        <title>Saccharopolyspora rectivirgula DSM-43113 Genome sequencing.</title>
        <authorList>
            <person name="Barrera C."/>
            <person name="Millon L."/>
            <person name="Rognon B."/>
            <person name="Zaugg C."/>
            <person name="Monod M."/>
        </authorList>
    </citation>
    <scope>NUCLEOTIDE SEQUENCE [LARGE SCALE GENOMIC DNA]</scope>
    <source>
        <strain evidence="1 2">DSM 43113</strain>
    </source>
</reference>
<dbReference type="Pfam" id="PF04672">
    <property type="entry name" value="Methyltransf_19"/>
    <property type="match status" value="1"/>
</dbReference>
<dbReference type="Gene3D" id="3.40.50.150">
    <property type="entry name" value="Vaccinia Virus protein VP39"/>
    <property type="match status" value="1"/>
</dbReference>
<dbReference type="AlphaFoldDB" id="A0A073B1G4"/>
<dbReference type="Proteomes" id="UP000031419">
    <property type="component" value="Unassembled WGS sequence"/>
</dbReference>
<name>A0A073B1G4_9PSEU</name>
<dbReference type="OrthoDB" id="5175904at2"/>
<evidence type="ECO:0000313" key="1">
    <source>
        <dbReference type="EMBL" id="KEI45401.1"/>
    </source>
</evidence>
<accession>A0A073B1G4</accession>
<dbReference type="InterPro" id="IPR029063">
    <property type="entry name" value="SAM-dependent_MTases_sf"/>
</dbReference>
<organism evidence="1 2">
    <name type="scientific">Saccharopolyspora rectivirgula</name>
    <dbReference type="NCBI Taxonomy" id="28042"/>
    <lineage>
        <taxon>Bacteria</taxon>
        <taxon>Bacillati</taxon>
        <taxon>Actinomycetota</taxon>
        <taxon>Actinomycetes</taxon>
        <taxon>Pseudonocardiales</taxon>
        <taxon>Pseudonocardiaceae</taxon>
        <taxon>Saccharopolyspora</taxon>
    </lineage>
</organism>
<dbReference type="eggNOG" id="COG2890">
    <property type="taxonomic scope" value="Bacteria"/>
</dbReference>
<evidence type="ECO:0000313" key="2">
    <source>
        <dbReference type="Proteomes" id="UP000031419"/>
    </source>
</evidence>
<dbReference type="InterPro" id="IPR006764">
    <property type="entry name" value="SAM_dep_MeTrfase_SAV2177_type"/>
</dbReference>
<protein>
    <recommendedName>
        <fullName evidence="3">S-adenosyl methyltransferase</fullName>
    </recommendedName>
</protein>
<dbReference type="RefSeq" id="WP_029722906.1">
    <property type="nucleotide sequence ID" value="NZ_JNVU01000013.1"/>
</dbReference>
<sequence>MTDYEDFLRGVDVTRPNAARMYDYYLGGSANFEVDRKAAEEGKAALPDATIYARANRAFLVRAVRYLCNAGIDQFLDLGSGIPTKGNVHEIAHQLNPAARVAYVDIEPVAVSHARRMLEGKQNVTITQADIRRPQDVLSAPGVAGLLDFDRPVAVLAVAILPFVVDDEEAINLVAEYRNKCVSGSYLVLSHISQLAATAEQVTAAEEVMSRTTTPVRWRSADRITPMLAGYRVVPPGLVPVTQWRPDTQVPPDLVSRSNAFGAVAVLP</sequence>
<dbReference type="PIRSF" id="PIRSF017393">
    <property type="entry name" value="MTase_SAV2177"/>
    <property type="match status" value="1"/>
</dbReference>
<keyword evidence="2" id="KW-1185">Reference proteome</keyword>
<dbReference type="SUPFAM" id="SSF53335">
    <property type="entry name" value="S-adenosyl-L-methionine-dependent methyltransferases"/>
    <property type="match status" value="1"/>
</dbReference>